<proteinExistence type="predicted"/>
<sequence length="125" mass="14389">MWWYKNVTRAEFEAVKDKVEKIMLSMGAEISDIELPCGQKTTSYSGNLEEAHISNRPVLTYNGEYYCVDEVLFRDKPFIVIAFGTKDDLMKNTMEDAEPFPYDLPDDELTKEVSYSLGILPYPEV</sequence>
<reference evidence="1 2" key="1">
    <citation type="submission" date="2016-10" db="EMBL/GenBank/DDBJ databases">
        <authorList>
            <person name="de Groot N.N."/>
        </authorList>
    </citation>
    <scope>NUCLEOTIDE SEQUENCE [LARGE SCALE GENOMIC DNA]</scope>
    <source>
        <strain evidence="1 2">AR67</strain>
    </source>
</reference>
<evidence type="ECO:0000313" key="2">
    <source>
        <dbReference type="Proteomes" id="UP000182192"/>
    </source>
</evidence>
<dbReference type="AlphaFoldDB" id="A0A1I1P0I9"/>
<dbReference type="EMBL" id="FOKQ01000030">
    <property type="protein sequence ID" value="SFD03255.1"/>
    <property type="molecule type" value="Genomic_DNA"/>
</dbReference>
<gene>
    <name evidence="1" type="ORF">SAMN02910406_02922</name>
</gene>
<dbReference type="OrthoDB" id="1821383at2"/>
<accession>A0A1I1P0I9</accession>
<dbReference type="Proteomes" id="UP000182192">
    <property type="component" value="Unassembled WGS sequence"/>
</dbReference>
<dbReference type="RefSeq" id="WP_074962690.1">
    <property type="nucleotide sequence ID" value="NZ_FOKQ01000030.1"/>
</dbReference>
<evidence type="ECO:0000313" key="1">
    <source>
        <dbReference type="EMBL" id="SFD03255.1"/>
    </source>
</evidence>
<organism evidence="1 2">
    <name type="scientific">Ruminococcus albus</name>
    <dbReference type="NCBI Taxonomy" id="1264"/>
    <lineage>
        <taxon>Bacteria</taxon>
        <taxon>Bacillati</taxon>
        <taxon>Bacillota</taxon>
        <taxon>Clostridia</taxon>
        <taxon>Eubacteriales</taxon>
        <taxon>Oscillospiraceae</taxon>
        <taxon>Ruminococcus</taxon>
    </lineage>
</organism>
<protein>
    <submittedName>
        <fullName evidence="1">Uncharacterized protein</fullName>
    </submittedName>
</protein>
<name>A0A1I1P0I9_RUMAL</name>